<proteinExistence type="predicted"/>
<name>I4DCS7_DESAJ</name>
<reference evidence="2" key="1">
    <citation type="journal article" date="2012" name="J. Bacteriol.">
        <title>Complete genome sequences of Desulfosporosinus orientis DSM765T, Desulfosporosinus youngiae DSM17734T, Desulfosporosinus meridiei DSM13257T, and Desulfosporosinus acidiphilus DSM22704T.</title>
        <authorList>
            <person name="Pester M."/>
            <person name="Brambilla E."/>
            <person name="Alazard D."/>
            <person name="Rattei T."/>
            <person name="Weinmaier T."/>
            <person name="Han J."/>
            <person name="Lucas S."/>
            <person name="Lapidus A."/>
            <person name="Cheng J.F."/>
            <person name="Goodwin L."/>
            <person name="Pitluck S."/>
            <person name="Peters L."/>
            <person name="Ovchinnikova G."/>
            <person name="Teshima H."/>
            <person name="Detter J.C."/>
            <person name="Han C.S."/>
            <person name="Tapia R."/>
            <person name="Land M.L."/>
            <person name="Hauser L."/>
            <person name="Kyrpides N.C."/>
            <person name="Ivanova N.N."/>
            <person name="Pagani I."/>
            <person name="Huntmann M."/>
            <person name="Wei C.L."/>
            <person name="Davenport K.W."/>
            <person name="Daligault H."/>
            <person name="Chain P.S."/>
            <person name="Chen A."/>
            <person name="Mavromatis K."/>
            <person name="Markowitz V."/>
            <person name="Szeto E."/>
            <person name="Mikhailova N."/>
            <person name="Pati A."/>
            <person name="Wagner M."/>
            <person name="Woyke T."/>
            <person name="Ollivier B."/>
            <person name="Klenk H.P."/>
            <person name="Spring S."/>
            <person name="Loy A."/>
        </authorList>
    </citation>
    <scope>NUCLEOTIDE SEQUENCE [LARGE SCALE GENOMIC DNA]</scope>
    <source>
        <strain evidence="2">DSM 22704 / JCM 16185 / SJ4</strain>
    </source>
</reference>
<dbReference type="AlphaFoldDB" id="I4DCS7"/>
<protein>
    <recommendedName>
        <fullName evidence="3">YgiT-type zinc finger domain protein</fullName>
    </recommendedName>
</protein>
<keyword evidence="1" id="KW-0614">Plasmid</keyword>
<dbReference type="EMBL" id="CP003640">
    <property type="protein sequence ID" value="AFM43601.1"/>
    <property type="molecule type" value="Genomic_DNA"/>
</dbReference>
<evidence type="ECO:0008006" key="3">
    <source>
        <dbReference type="Google" id="ProtNLM"/>
    </source>
</evidence>
<keyword evidence="2" id="KW-1185">Reference proteome</keyword>
<dbReference type="OrthoDB" id="2664208at2"/>
<accession>I4DCS7</accession>
<dbReference type="NCBIfam" id="TIGR03831">
    <property type="entry name" value="YgiT_finger"/>
    <property type="match status" value="1"/>
</dbReference>
<dbReference type="Gene3D" id="3.10.20.860">
    <property type="match status" value="1"/>
</dbReference>
<evidence type="ECO:0000313" key="2">
    <source>
        <dbReference type="Proteomes" id="UP000002892"/>
    </source>
</evidence>
<sequence>MECPSCRSNSLVSARTSYPLKDCIITNVPVQRCGCGEIYVAEDDLKKMMGYVNRLKHKKEVDWSELG</sequence>
<dbReference type="InterPro" id="IPR022453">
    <property type="entry name" value="Znf_MqsA-type"/>
</dbReference>
<dbReference type="RefSeq" id="WP_014825113.1">
    <property type="nucleotide sequence ID" value="NC_018066.1"/>
</dbReference>
<gene>
    <name evidence="1" type="ordered locus">Desaci_4776</name>
</gene>
<dbReference type="HOGENOM" id="CLU_2805399_0_0_9"/>
<organism evidence="1 2">
    <name type="scientific">Desulfosporosinus acidiphilus (strain DSM 22704 / JCM 16185 / SJ4)</name>
    <dbReference type="NCBI Taxonomy" id="646529"/>
    <lineage>
        <taxon>Bacteria</taxon>
        <taxon>Bacillati</taxon>
        <taxon>Bacillota</taxon>
        <taxon>Clostridia</taxon>
        <taxon>Eubacteriales</taxon>
        <taxon>Desulfitobacteriaceae</taxon>
        <taxon>Desulfosporosinus</taxon>
    </lineage>
</organism>
<dbReference type="Proteomes" id="UP000002892">
    <property type="component" value="Plasmid pDESACI.01"/>
</dbReference>
<evidence type="ECO:0000313" key="1">
    <source>
        <dbReference type="EMBL" id="AFM43601.1"/>
    </source>
</evidence>
<geneLocation type="plasmid" evidence="1 2">
    <name>pDESACI.01</name>
</geneLocation>
<dbReference type="KEGG" id="dai:Desaci_4776"/>